<evidence type="ECO:0000313" key="2">
    <source>
        <dbReference type="Proteomes" id="UP001057402"/>
    </source>
</evidence>
<protein>
    <submittedName>
        <fullName evidence="1">Uncharacterized protein</fullName>
    </submittedName>
</protein>
<dbReference type="EMBL" id="CM042889">
    <property type="protein sequence ID" value="KAI4319728.1"/>
    <property type="molecule type" value="Genomic_DNA"/>
</dbReference>
<sequence>MHFIRLDYDGHLRAYGHTEIGLFFAKGDDVLGLKTCEYPMACGPYGICSNGQCTCPPPRGQMFDFYQVSFGQRGCYRKVPLTCEGSHKQVFLRMAGISCFNLATDLMSIEENRCIEVCAKNCSCKAAFFMSGQGNYERGCLLVTELFWLHKVDEASLIDHCTVYLKVQNQSSELDSDVVIPGEKGEENFLQKAKRAGLGVAIFFAFLSLVVAWFLLWQRTHLNKEMEDDHFEEVPGMPTRFSYMDLKSITNDFSWKLGEGGFGAVFEGALQDGTKVTEKADVYSFGVVVLEVILGRKVVGDHWDSDMWKELEKKAKEGTLMNLSEGDSKDLKPDENVIAHVSRAIRVAAWCLQKDFQKRPSMSVVIKVLDGIMGIEDELVYDFTSHPMSTKSRCEETVLWPSILSGPR</sequence>
<comment type="caution">
    <text evidence="1">The sequence shown here is derived from an EMBL/GenBank/DDBJ whole genome shotgun (WGS) entry which is preliminary data.</text>
</comment>
<keyword evidence="2" id="KW-1185">Reference proteome</keyword>
<name>A0ACB9M6V3_9MYRT</name>
<evidence type="ECO:0000313" key="1">
    <source>
        <dbReference type="EMBL" id="KAI4319728.1"/>
    </source>
</evidence>
<accession>A0ACB9M6V3</accession>
<proteinExistence type="predicted"/>
<reference evidence="2" key="1">
    <citation type="journal article" date="2023" name="Front. Plant Sci.">
        <title>Chromosomal-level genome assembly of Melastoma candidum provides insights into trichome evolution.</title>
        <authorList>
            <person name="Zhong Y."/>
            <person name="Wu W."/>
            <person name="Sun C."/>
            <person name="Zou P."/>
            <person name="Liu Y."/>
            <person name="Dai S."/>
            <person name="Zhou R."/>
        </authorList>
    </citation>
    <scope>NUCLEOTIDE SEQUENCE [LARGE SCALE GENOMIC DNA]</scope>
</reference>
<organism evidence="1 2">
    <name type="scientific">Melastoma candidum</name>
    <dbReference type="NCBI Taxonomy" id="119954"/>
    <lineage>
        <taxon>Eukaryota</taxon>
        <taxon>Viridiplantae</taxon>
        <taxon>Streptophyta</taxon>
        <taxon>Embryophyta</taxon>
        <taxon>Tracheophyta</taxon>
        <taxon>Spermatophyta</taxon>
        <taxon>Magnoliopsida</taxon>
        <taxon>eudicotyledons</taxon>
        <taxon>Gunneridae</taxon>
        <taxon>Pentapetalae</taxon>
        <taxon>rosids</taxon>
        <taxon>malvids</taxon>
        <taxon>Myrtales</taxon>
        <taxon>Melastomataceae</taxon>
        <taxon>Melastomatoideae</taxon>
        <taxon>Melastomateae</taxon>
        <taxon>Melastoma</taxon>
    </lineage>
</organism>
<dbReference type="Proteomes" id="UP001057402">
    <property type="component" value="Chromosome 10"/>
</dbReference>
<gene>
    <name evidence="1" type="ORF">MLD38_033295</name>
</gene>